<dbReference type="OrthoDB" id="2561686at2759"/>
<name>A0A9P4QS73_9PLEO</name>
<dbReference type="AlphaFoldDB" id="A0A9P4QS73"/>
<organism evidence="2 3">
    <name type="scientific">Polyplosphaeria fusca</name>
    <dbReference type="NCBI Taxonomy" id="682080"/>
    <lineage>
        <taxon>Eukaryota</taxon>
        <taxon>Fungi</taxon>
        <taxon>Dikarya</taxon>
        <taxon>Ascomycota</taxon>
        <taxon>Pezizomycotina</taxon>
        <taxon>Dothideomycetes</taxon>
        <taxon>Pleosporomycetidae</taxon>
        <taxon>Pleosporales</taxon>
        <taxon>Tetraplosphaeriaceae</taxon>
        <taxon>Polyplosphaeria</taxon>
    </lineage>
</organism>
<keyword evidence="1" id="KW-0472">Membrane</keyword>
<comment type="caution">
    <text evidence="2">The sequence shown here is derived from an EMBL/GenBank/DDBJ whole genome shotgun (WGS) entry which is preliminary data.</text>
</comment>
<keyword evidence="1" id="KW-0812">Transmembrane</keyword>
<proteinExistence type="predicted"/>
<protein>
    <submittedName>
        <fullName evidence="2">Uncharacterized protein</fullName>
    </submittedName>
</protein>
<evidence type="ECO:0000313" key="2">
    <source>
        <dbReference type="EMBL" id="KAF2732842.1"/>
    </source>
</evidence>
<accession>A0A9P4QS73</accession>
<dbReference type="Proteomes" id="UP000799444">
    <property type="component" value="Unassembled WGS sequence"/>
</dbReference>
<dbReference type="EMBL" id="ML996170">
    <property type="protein sequence ID" value="KAF2732842.1"/>
    <property type="molecule type" value="Genomic_DNA"/>
</dbReference>
<reference evidence="2" key="1">
    <citation type="journal article" date="2020" name="Stud. Mycol.">
        <title>101 Dothideomycetes genomes: a test case for predicting lifestyles and emergence of pathogens.</title>
        <authorList>
            <person name="Haridas S."/>
            <person name="Albert R."/>
            <person name="Binder M."/>
            <person name="Bloem J."/>
            <person name="Labutti K."/>
            <person name="Salamov A."/>
            <person name="Andreopoulos B."/>
            <person name="Baker S."/>
            <person name="Barry K."/>
            <person name="Bills G."/>
            <person name="Bluhm B."/>
            <person name="Cannon C."/>
            <person name="Castanera R."/>
            <person name="Culley D."/>
            <person name="Daum C."/>
            <person name="Ezra D."/>
            <person name="Gonzalez J."/>
            <person name="Henrissat B."/>
            <person name="Kuo A."/>
            <person name="Liang C."/>
            <person name="Lipzen A."/>
            <person name="Lutzoni F."/>
            <person name="Magnuson J."/>
            <person name="Mondo S."/>
            <person name="Nolan M."/>
            <person name="Ohm R."/>
            <person name="Pangilinan J."/>
            <person name="Park H.-J."/>
            <person name="Ramirez L."/>
            <person name="Alfaro M."/>
            <person name="Sun H."/>
            <person name="Tritt A."/>
            <person name="Yoshinaga Y."/>
            <person name="Zwiers L.-H."/>
            <person name="Turgeon B."/>
            <person name="Goodwin S."/>
            <person name="Spatafora J."/>
            <person name="Crous P."/>
            <person name="Grigoriev I."/>
        </authorList>
    </citation>
    <scope>NUCLEOTIDE SEQUENCE</scope>
    <source>
        <strain evidence="2">CBS 125425</strain>
    </source>
</reference>
<keyword evidence="1" id="KW-1133">Transmembrane helix</keyword>
<gene>
    <name evidence="2" type="ORF">EJ04DRAFT_578035</name>
</gene>
<keyword evidence="3" id="KW-1185">Reference proteome</keyword>
<evidence type="ECO:0000313" key="3">
    <source>
        <dbReference type="Proteomes" id="UP000799444"/>
    </source>
</evidence>
<sequence length="102" mass="10982">MSSIISSLSDLVQSVFEVIWSFITTAGHLVQRTLGFGLHICEVAVNVVIEFFKGLVDLAGGIVEFVVGNLLILGVLAAAFVGFLQYQKKQGNTVKIGDKKLN</sequence>
<evidence type="ECO:0000256" key="1">
    <source>
        <dbReference type="SAM" id="Phobius"/>
    </source>
</evidence>
<feature type="transmembrane region" description="Helical" evidence="1">
    <location>
        <begin position="65"/>
        <end position="86"/>
    </location>
</feature>